<evidence type="ECO:0000313" key="1">
    <source>
        <dbReference type="EMBL" id="VEJ20765.1"/>
    </source>
</evidence>
<reference evidence="1 2" key="1">
    <citation type="submission" date="2018-12" db="EMBL/GenBank/DDBJ databases">
        <authorList>
            <consortium name="Pathogen Informatics"/>
        </authorList>
    </citation>
    <scope>NUCLEOTIDE SEQUENCE [LARGE SCALE GENOMIC DNA]</scope>
    <source>
        <strain evidence="1 2">NCTC12227</strain>
    </source>
</reference>
<evidence type="ECO:0000313" key="2">
    <source>
        <dbReference type="Proteomes" id="UP000268229"/>
    </source>
</evidence>
<accession>A0A3S4YGM8</accession>
<proteinExistence type="predicted"/>
<name>A0A3S4YGM8_9NEIS</name>
<keyword evidence="2" id="KW-1185">Reference proteome</keyword>
<protein>
    <submittedName>
        <fullName evidence="1">Putative secreted protein</fullName>
    </submittedName>
</protein>
<dbReference type="KEGG" id="nani:NCTC12227_00478"/>
<organism evidence="1 2">
    <name type="scientific">Neisseria animaloris</name>
    <dbReference type="NCBI Taxonomy" id="326522"/>
    <lineage>
        <taxon>Bacteria</taxon>
        <taxon>Pseudomonadati</taxon>
        <taxon>Pseudomonadota</taxon>
        <taxon>Betaproteobacteria</taxon>
        <taxon>Neisseriales</taxon>
        <taxon>Neisseriaceae</taxon>
        <taxon>Neisseria</taxon>
    </lineage>
</organism>
<dbReference type="RefSeq" id="WP_107928987.1">
    <property type="nucleotide sequence ID" value="NZ_LR134516.1"/>
</dbReference>
<gene>
    <name evidence="1" type="ORF">NCTC12227_00478</name>
</gene>
<dbReference type="AlphaFoldDB" id="A0A3S4YGM8"/>
<dbReference type="OrthoDB" id="8604271at2"/>
<dbReference type="EMBL" id="LR134516">
    <property type="protein sequence ID" value="VEJ20765.1"/>
    <property type="molecule type" value="Genomic_DNA"/>
</dbReference>
<sequence>MKHNKRNNWALVGMLTVMLVVFPFSRSEAQSAEMPLSELGCNKLNVLQLGNMNAKQKSYAHQCDTEEAASAWERSYGGLVSEDLIAGVVYE</sequence>
<dbReference type="Proteomes" id="UP000268229">
    <property type="component" value="Chromosome"/>
</dbReference>